<keyword evidence="3" id="KW-1185">Reference proteome</keyword>
<reference evidence="2 3" key="1">
    <citation type="journal article" date="2020" name="ISME J.">
        <title>Uncovering the hidden diversity of litter-decomposition mechanisms in mushroom-forming fungi.</title>
        <authorList>
            <person name="Floudas D."/>
            <person name="Bentzer J."/>
            <person name="Ahren D."/>
            <person name="Johansson T."/>
            <person name="Persson P."/>
            <person name="Tunlid A."/>
        </authorList>
    </citation>
    <scope>NUCLEOTIDE SEQUENCE [LARGE SCALE GENOMIC DNA]</scope>
    <source>
        <strain evidence="2 3">CBS 406.79</strain>
    </source>
</reference>
<feature type="compositionally biased region" description="Basic and acidic residues" evidence="1">
    <location>
        <begin position="387"/>
        <end position="399"/>
    </location>
</feature>
<dbReference type="EMBL" id="JAACJN010000006">
    <property type="protein sequence ID" value="KAF5392398.1"/>
    <property type="molecule type" value="Genomic_DNA"/>
</dbReference>
<dbReference type="OrthoDB" id="2953420at2759"/>
<comment type="caution">
    <text evidence="2">The sequence shown here is derived from an EMBL/GenBank/DDBJ whole genome shotgun (WGS) entry which is preliminary data.</text>
</comment>
<evidence type="ECO:0000313" key="3">
    <source>
        <dbReference type="Proteomes" id="UP000518752"/>
    </source>
</evidence>
<dbReference type="Proteomes" id="UP000518752">
    <property type="component" value="Unassembled WGS sequence"/>
</dbReference>
<evidence type="ECO:0000313" key="2">
    <source>
        <dbReference type="EMBL" id="KAF5392398.1"/>
    </source>
</evidence>
<feature type="compositionally biased region" description="Polar residues" evidence="1">
    <location>
        <begin position="242"/>
        <end position="256"/>
    </location>
</feature>
<accession>A0A8H5HZS2</accession>
<feature type="compositionally biased region" description="Low complexity" evidence="1">
    <location>
        <begin position="364"/>
        <end position="379"/>
    </location>
</feature>
<name>A0A8H5HZS2_9AGAR</name>
<feature type="region of interest" description="Disordered" evidence="1">
    <location>
        <begin position="351"/>
        <end position="409"/>
    </location>
</feature>
<feature type="region of interest" description="Disordered" evidence="1">
    <location>
        <begin position="235"/>
        <end position="257"/>
    </location>
</feature>
<proteinExistence type="predicted"/>
<organism evidence="2 3">
    <name type="scientific">Collybiopsis confluens</name>
    <dbReference type="NCBI Taxonomy" id="2823264"/>
    <lineage>
        <taxon>Eukaryota</taxon>
        <taxon>Fungi</taxon>
        <taxon>Dikarya</taxon>
        <taxon>Basidiomycota</taxon>
        <taxon>Agaricomycotina</taxon>
        <taxon>Agaricomycetes</taxon>
        <taxon>Agaricomycetidae</taxon>
        <taxon>Agaricales</taxon>
        <taxon>Marasmiineae</taxon>
        <taxon>Omphalotaceae</taxon>
        <taxon>Collybiopsis</taxon>
    </lineage>
</organism>
<gene>
    <name evidence="2" type="ORF">D9757_001548</name>
</gene>
<dbReference type="AlphaFoldDB" id="A0A8H5HZS2"/>
<evidence type="ECO:0000256" key="1">
    <source>
        <dbReference type="SAM" id="MobiDB-lite"/>
    </source>
</evidence>
<protein>
    <submittedName>
        <fullName evidence="2">Uncharacterized protein</fullName>
    </submittedName>
</protein>
<sequence>MSLSLSFPSPDINVYPVGSGIAAPEPDLCKCNPAQNHRCWDVDVEVFGVIHSISAGCSTCDAFVSHIHRSRAQCVQGITEAFAVMHDRHDALWRRGLAEGEARGAQARATAVEQLNFAQIAHAKILEELKALTGVVLGNETMEDFLSKVSVPTFGTRAELQEIADRYRPLWNEPISTIETATQLEEVVDGTDNQEVRSVDSASTLEPFSAAKMLRSSTPFDWSAEDPHSLSRAAATDDPTVCHNNRSLPPTRSSNVEIPCVTINGTPHTPHSTSSSLPPRQRPGHDIPGYYSITSSDNIVWNTLRSLFAKAHSGDAVVLAQCKALAKEAHSVGSEEKTYGMRLVLMQWRNPPLRPQAPSNPDHSISAPTIPTSSSSSITRHGNRGAHARESEVRTRPERISSGLSNPKAEDPAEKWFEYLKTHSTSWPNGVRKGQNGDPNMSDLRASRIHAQVRPPGPPQYPTAYRLTFTISTVSLFGNKGRYRSIVGRLRLRIAPVPRYHSYPGEGGSIDLNVSEEDVARHYATCGVTVKEAEEFIEDWAIHFKGQREAKNR</sequence>